<evidence type="ECO:0000313" key="3">
    <source>
        <dbReference type="EMBL" id="CAB3264335.1"/>
    </source>
</evidence>
<evidence type="ECO:0000259" key="2">
    <source>
        <dbReference type="Pfam" id="PF07978"/>
    </source>
</evidence>
<dbReference type="PANTHER" id="PTHR21017">
    <property type="entry name" value="NIPSNAP-RELATED"/>
    <property type="match status" value="1"/>
</dbReference>
<evidence type="ECO:0000256" key="1">
    <source>
        <dbReference type="ARBA" id="ARBA00005291"/>
    </source>
</evidence>
<sequence>MLLTGSVGYGLLTFGMRKVIGQNSIRCVSSADVKNFFMPKVAPRTDSQSSLLTKKDVNHLYKIQFHNVKPEALEDYRNLCGEFIPQLSKNPDLPLECVGSWSSWYGEQDQVVHLWRYKDGFPSVRETNSFLGKEDWYKTMRKDRSKMLNSRSNELLYEFSFWNEVVPREGPNIYELRTYHLKPGTLLEWANNWARGIRARQQSNEAVGGFFSEIGPLSVVHHLWAYKDLQHRKDTRQSAWEKPGWDDVVYYTVPLIQQMSSKILTPLPHSPLQ</sequence>
<dbReference type="FunFam" id="3.30.70.100:FF:000003">
    <property type="entry name" value="Protein NipSnap homolog 2"/>
    <property type="match status" value="1"/>
</dbReference>
<dbReference type="InterPro" id="IPR012577">
    <property type="entry name" value="NIPSNAP"/>
</dbReference>
<dbReference type="AlphaFoldDB" id="A0A6F9DN46"/>
<feature type="domain" description="NIPSNAP" evidence="2">
    <location>
        <begin position="174"/>
        <end position="271"/>
    </location>
</feature>
<gene>
    <name evidence="3" type="primary">Nipsnap1</name>
</gene>
<dbReference type="PANTHER" id="PTHR21017:SF17">
    <property type="entry name" value="PROTEIN NIPSNAP"/>
    <property type="match status" value="1"/>
</dbReference>
<dbReference type="InterPro" id="IPR011008">
    <property type="entry name" value="Dimeric_a/b-barrel"/>
</dbReference>
<dbReference type="InterPro" id="IPR051557">
    <property type="entry name" value="NipSnap_domain"/>
</dbReference>
<reference evidence="3" key="1">
    <citation type="submission" date="2020-04" db="EMBL/GenBank/DDBJ databases">
        <authorList>
            <person name="Neveu A P."/>
        </authorList>
    </citation>
    <scope>NUCLEOTIDE SEQUENCE</scope>
    <source>
        <tissue evidence="3">Whole embryo</tissue>
    </source>
</reference>
<protein>
    <submittedName>
        <fullName evidence="3">Protein NipSnap homolog 1</fullName>
    </submittedName>
</protein>
<organism evidence="3">
    <name type="scientific">Phallusia mammillata</name>
    <dbReference type="NCBI Taxonomy" id="59560"/>
    <lineage>
        <taxon>Eukaryota</taxon>
        <taxon>Metazoa</taxon>
        <taxon>Chordata</taxon>
        <taxon>Tunicata</taxon>
        <taxon>Ascidiacea</taxon>
        <taxon>Phlebobranchia</taxon>
        <taxon>Ascidiidae</taxon>
        <taxon>Phallusia</taxon>
    </lineage>
</organism>
<proteinExistence type="evidence at transcript level"/>
<dbReference type="GO" id="GO:0005739">
    <property type="term" value="C:mitochondrion"/>
    <property type="evidence" value="ECO:0007669"/>
    <property type="project" value="TreeGrafter"/>
</dbReference>
<dbReference type="Gene3D" id="3.30.70.100">
    <property type="match status" value="2"/>
</dbReference>
<dbReference type="Pfam" id="PF07978">
    <property type="entry name" value="NIPSNAP"/>
    <property type="match status" value="1"/>
</dbReference>
<dbReference type="EMBL" id="LR788473">
    <property type="protein sequence ID" value="CAB3264335.1"/>
    <property type="molecule type" value="mRNA"/>
</dbReference>
<accession>A0A6F9DN46</accession>
<dbReference type="SUPFAM" id="SSF54909">
    <property type="entry name" value="Dimeric alpha+beta barrel"/>
    <property type="match status" value="2"/>
</dbReference>
<name>A0A6F9DN46_9ASCI</name>
<comment type="similarity">
    <text evidence="1">Belongs to the NipSnap family.</text>
</comment>
<dbReference type="GO" id="GO:0000423">
    <property type="term" value="P:mitophagy"/>
    <property type="evidence" value="ECO:0007669"/>
    <property type="project" value="UniProtKB-ARBA"/>
</dbReference>